<dbReference type="EMBL" id="NSDM01000001">
    <property type="protein sequence ID" value="MDQ2582418.1"/>
    <property type="molecule type" value="Genomic_DNA"/>
</dbReference>
<gene>
    <name evidence="1" type="ORF">CKY47_00135</name>
</gene>
<dbReference type="InterPro" id="IPR017642">
    <property type="entry name" value="DNA_S_mod_DndB"/>
</dbReference>
<dbReference type="Proteomes" id="UP001225605">
    <property type="component" value="Unassembled WGS sequence"/>
</dbReference>
<comment type="caution">
    <text evidence="1">The sequence shown here is derived from an EMBL/GenBank/DDBJ whole genome shotgun (WGS) entry which is preliminary data.</text>
</comment>
<proteinExistence type="predicted"/>
<evidence type="ECO:0000313" key="1">
    <source>
        <dbReference type="EMBL" id="MDQ2582418.1"/>
    </source>
</evidence>
<accession>A0ABU0WRF0</accession>
<reference evidence="1 2" key="1">
    <citation type="submission" date="2017-06" db="EMBL/GenBank/DDBJ databases">
        <title>Cultured bacterium strain Saccharothrix yanglingensis Hhs.015.</title>
        <authorList>
            <person name="Xia Y."/>
        </authorList>
    </citation>
    <scope>NUCLEOTIDE SEQUENCE [LARGE SCALE GENOMIC DNA]</scope>
    <source>
        <strain evidence="1 2">Hhs.015</strain>
    </source>
</reference>
<protein>
    <submittedName>
        <fullName evidence="1">Uncharacterized protein</fullName>
    </submittedName>
</protein>
<keyword evidence="2" id="KW-1185">Reference proteome</keyword>
<sequence>MSSMRLGGHRPRDQPDSGHCRYAFVERTLAMMAILTEHTTPWNAIAALPTTGGPANQVVDFRKHYVDMTATGLVIIGHVAYEIEKSPEPQWRAARYVDLATKVDWNRNAEIWRNNVINGDKISTTRAPGRVAAAKVMEVVGLRTPEHVTPLPLVDGAH</sequence>
<organism evidence="1 2">
    <name type="scientific">Saccharothrix yanglingensis</name>
    <dbReference type="NCBI Taxonomy" id="659496"/>
    <lineage>
        <taxon>Bacteria</taxon>
        <taxon>Bacillati</taxon>
        <taxon>Actinomycetota</taxon>
        <taxon>Actinomycetes</taxon>
        <taxon>Pseudonocardiales</taxon>
        <taxon>Pseudonocardiaceae</taxon>
        <taxon>Saccharothrix</taxon>
    </lineage>
</organism>
<dbReference type="Pfam" id="PF14072">
    <property type="entry name" value="DndB"/>
    <property type="match status" value="1"/>
</dbReference>
<evidence type="ECO:0000313" key="2">
    <source>
        <dbReference type="Proteomes" id="UP001225605"/>
    </source>
</evidence>
<name>A0ABU0WRF0_9PSEU</name>